<evidence type="ECO:0000313" key="2">
    <source>
        <dbReference type="EMBL" id="MDX6181720.1"/>
    </source>
</evidence>
<dbReference type="Proteomes" id="UP001270053">
    <property type="component" value="Unassembled WGS sequence"/>
</dbReference>
<accession>A0AAJ2SBC8</accession>
<protein>
    <submittedName>
        <fullName evidence="3">Phosphodiester glycosidase family protein</fullName>
    </submittedName>
</protein>
<keyword evidence="5" id="KW-1185">Reference proteome</keyword>
<feature type="domain" description="Phosphodiester glycosidase" evidence="1">
    <location>
        <begin position="70"/>
        <end position="220"/>
    </location>
</feature>
<dbReference type="EMBL" id="JAWXVH010000002">
    <property type="protein sequence ID" value="MDX6185246.1"/>
    <property type="molecule type" value="Genomic_DNA"/>
</dbReference>
<dbReference type="Proteomes" id="UP001278738">
    <property type="component" value="Unassembled WGS sequence"/>
</dbReference>
<dbReference type="RefSeq" id="WP_229973572.1">
    <property type="nucleotide sequence ID" value="NZ_CP087133.1"/>
</dbReference>
<dbReference type="EMBL" id="JAWXVG010000002">
    <property type="protein sequence ID" value="MDX6181720.1"/>
    <property type="molecule type" value="Genomic_DNA"/>
</dbReference>
<organism evidence="3 4">
    <name type="scientific">Flavobacterium flavipigmentatum</name>
    <dbReference type="NCBI Taxonomy" id="2893884"/>
    <lineage>
        <taxon>Bacteria</taxon>
        <taxon>Pseudomonadati</taxon>
        <taxon>Bacteroidota</taxon>
        <taxon>Flavobacteriia</taxon>
        <taxon>Flavobacteriales</taxon>
        <taxon>Flavobacteriaceae</taxon>
        <taxon>Flavobacterium</taxon>
    </lineage>
</organism>
<evidence type="ECO:0000313" key="4">
    <source>
        <dbReference type="Proteomes" id="UP001270053"/>
    </source>
</evidence>
<evidence type="ECO:0000259" key="1">
    <source>
        <dbReference type="Pfam" id="PF09992"/>
    </source>
</evidence>
<dbReference type="AlphaFoldDB" id="A0AAJ2SBC8"/>
<evidence type="ECO:0000313" key="3">
    <source>
        <dbReference type="EMBL" id="MDX6185246.1"/>
    </source>
</evidence>
<name>A0AAJ2SBC8_9FLAO</name>
<keyword evidence="3" id="KW-0378">Hydrolase</keyword>
<keyword evidence="3" id="KW-0326">Glycosidase</keyword>
<comment type="caution">
    <text evidence="3">The sequence shown here is derived from an EMBL/GenBank/DDBJ whole genome shotgun (WGS) entry which is preliminary data.</text>
</comment>
<proteinExistence type="predicted"/>
<sequence length="242" mass="27346">MKSKIIFFLLPSILAVFLIGSKLFSENEFIVYTVTPKSQDLKLYWKNESGKHYGSIKNLKLSVEKQNTKLDFAMNAGMYNKSNAPQGLYIENHKILVALDTATSVGNFYLKPNGVFYLSDENIAMICKTEDFRYHKNIKYATQSGPMLLVDGKIHSAFKEGSPNLNIRNGVGILPDGKVVFVLSKKEINFYDFALYFKGLGCKNALYLDGFVSRAYVPKENWLQTDGNFGAIFAVTQRKQNN</sequence>
<reference evidence="3 5" key="1">
    <citation type="submission" date="2023-11" db="EMBL/GenBank/DDBJ databases">
        <title>Unpublished Manusciprt.</title>
        <authorList>
            <person name="Saticioglu I.B."/>
            <person name="Ay H."/>
            <person name="Ajmi N."/>
            <person name="Altun S."/>
            <person name="Duman M."/>
        </authorList>
    </citation>
    <scope>NUCLEOTIDE SEQUENCE</scope>
    <source>
        <strain evidence="2 5">Fl-33</strain>
        <strain evidence="3">Fl-77</strain>
    </source>
</reference>
<evidence type="ECO:0000313" key="5">
    <source>
        <dbReference type="Proteomes" id="UP001278738"/>
    </source>
</evidence>
<dbReference type="GO" id="GO:0016798">
    <property type="term" value="F:hydrolase activity, acting on glycosyl bonds"/>
    <property type="evidence" value="ECO:0007669"/>
    <property type="project" value="UniProtKB-KW"/>
</dbReference>
<dbReference type="InterPro" id="IPR018711">
    <property type="entry name" value="NAGPA"/>
</dbReference>
<dbReference type="Pfam" id="PF09992">
    <property type="entry name" value="NAGPA"/>
    <property type="match status" value="1"/>
</dbReference>
<gene>
    <name evidence="2" type="ORF">SGQ18_06105</name>
    <name evidence="3" type="ORF">SGQ44_05730</name>
</gene>